<evidence type="ECO:0000313" key="12">
    <source>
        <dbReference type="Proteomes" id="UP000178659"/>
    </source>
</evidence>
<keyword evidence="7 9" id="KW-0472">Membrane</keyword>
<dbReference type="InterPro" id="IPR015854">
    <property type="entry name" value="ABC_transpr_LolD-like"/>
</dbReference>
<dbReference type="Proteomes" id="UP000178659">
    <property type="component" value="Unassembled WGS sequence"/>
</dbReference>
<evidence type="ECO:0000256" key="8">
    <source>
        <dbReference type="ARBA" id="ARBA00023306"/>
    </source>
</evidence>
<evidence type="ECO:0000259" key="10">
    <source>
        <dbReference type="PROSITE" id="PS50893"/>
    </source>
</evidence>
<dbReference type="GO" id="GO:0016887">
    <property type="term" value="F:ATP hydrolysis activity"/>
    <property type="evidence" value="ECO:0007669"/>
    <property type="project" value="InterPro"/>
</dbReference>
<evidence type="ECO:0000256" key="4">
    <source>
        <dbReference type="ARBA" id="ARBA00022618"/>
    </source>
</evidence>
<dbReference type="InterPro" id="IPR005286">
    <property type="entry name" value="Cell_div_FtsE"/>
</dbReference>
<dbReference type="PROSITE" id="PS00211">
    <property type="entry name" value="ABC_TRANSPORTER_1"/>
    <property type="match status" value="1"/>
</dbReference>
<dbReference type="SUPFAM" id="SSF52540">
    <property type="entry name" value="P-loop containing nucleoside triphosphate hydrolases"/>
    <property type="match status" value="1"/>
</dbReference>
<dbReference type="InterPro" id="IPR003439">
    <property type="entry name" value="ABC_transporter-like_ATP-bd"/>
</dbReference>
<evidence type="ECO:0000256" key="7">
    <source>
        <dbReference type="ARBA" id="ARBA00023136"/>
    </source>
</evidence>
<evidence type="ECO:0000256" key="2">
    <source>
        <dbReference type="ARBA" id="ARBA00020019"/>
    </source>
</evidence>
<keyword evidence="5 9" id="KW-0547">Nucleotide-binding</keyword>
<dbReference type="NCBIfam" id="TIGR02673">
    <property type="entry name" value="FtsE"/>
    <property type="match status" value="1"/>
</dbReference>
<reference evidence="11 12" key="1">
    <citation type="journal article" date="2016" name="Nat. Commun.">
        <title>Thousands of microbial genomes shed light on interconnected biogeochemical processes in an aquifer system.</title>
        <authorList>
            <person name="Anantharaman K."/>
            <person name="Brown C.T."/>
            <person name="Hug L.A."/>
            <person name="Sharon I."/>
            <person name="Castelle C.J."/>
            <person name="Probst A.J."/>
            <person name="Thomas B.C."/>
            <person name="Singh A."/>
            <person name="Wilkins M.J."/>
            <person name="Karaoz U."/>
            <person name="Brodie E.L."/>
            <person name="Williams K.H."/>
            <person name="Hubbard S.S."/>
            <person name="Banfield J.F."/>
        </authorList>
    </citation>
    <scope>NUCLEOTIDE SEQUENCE [LARGE SCALE GENOMIC DNA]</scope>
</reference>
<evidence type="ECO:0000256" key="9">
    <source>
        <dbReference type="RuleBase" id="RU365094"/>
    </source>
</evidence>
<dbReference type="GO" id="GO:0022857">
    <property type="term" value="F:transmembrane transporter activity"/>
    <property type="evidence" value="ECO:0007669"/>
    <property type="project" value="TreeGrafter"/>
</dbReference>
<dbReference type="FunFam" id="3.40.50.300:FF:000056">
    <property type="entry name" value="Cell division ATP-binding protein FtsE"/>
    <property type="match status" value="1"/>
</dbReference>
<proteinExistence type="inferred from homology"/>
<organism evidence="11 12">
    <name type="scientific">Candidatus Blackburnbacteria bacterium RIFCSPLOWO2_01_FULL_40_20</name>
    <dbReference type="NCBI Taxonomy" id="1797519"/>
    <lineage>
        <taxon>Bacteria</taxon>
        <taxon>Candidatus Blackburniibacteriota</taxon>
    </lineage>
</organism>
<comment type="similarity">
    <text evidence="1 9">Belongs to the ABC transporter superfamily.</text>
</comment>
<dbReference type="SMART" id="SM00382">
    <property type="entry name" value="AAA"/>
    <property type="match status" value="1"/>
</dbReference>
<protein>
    <recommendedName>
        <fullName evidence="2 9">Cell division ATP-binding protein FtsE</fullName>
    </recommendedName>
</protein>
<dbReference type="Pfam" id="PF00005">
    <property type="entry name" value="ABC_tran"/>
    <property type="match status" value="1"/>
</dbReference>
<accession>A0A1G1VFI7</accession>
<comment type="subcellular location">
    <subcellularLocation>
        <location evidence="9">Cell membrane</location>
        <topology evidence="9">Peripheral membrane protein</topology>
        <orientation evidence="9">Cytoplasmic side</orientation>
    </subcellularLocation>
</comment>
<dbReference type="AlphaFoldDB" id="A0A1G1VFI7"/>
<keyword evidence="8 9" id="KW-0131">Cell cycle</keyword>
<comment type="subunit">
    <text evidence="9">Homodimer. Forms a membrane-associated complex with FtsX.</text>
</comment>
<dbReference type="InterPro" id="IPR003593">
    <property type="entry name" value="AAA+_ATPase"/>
</dbReference>
<dbReference type="InterPro" id="IPR017871">
    <property type="entry name" value="ABC_transporter-like_CS"/>
</dbReference>
<comment type="caution">
    <text evidence="11">The sequence shown here is derived from an EMBL/GenBank/DDBJ whole genome shotgun (WGS) entry which is preliminary data.</text>
</comment>
<keyword evidence="3 9" id="KW-1003">Cell membrane</keyword>
<dbReference type="EMBL" id="MHCC01000003">
    <property type="protein sequence ID" value="OGY14087.1"/>
    <property type="molecule type" value="Genomic_DNA"/>
</dbReference>
<dbReference type="GO" id="GO:0051301">
    <property type="term" value="P:cell division"/>
    <property type="evidence" value="ECO:0007669"/>
    <property type="project" value="UniProtKB-UniRule"/>
</dbReference>
<dbReference type="InterPro" id="IPR027417">
    <property type="entry name" value="P-loop_NTPase"/>
</dbReference>
<feature type="domain" description="ABC transporter" evidence="10">
    <location>
        <begin position="2"/>
        <end position="222"/>
    </location>
</feature>
<dbReference type="PANTHER" id="PTHR24220">
    <property type="entry name" value="IMPORT ATP-BINDING PROTEIN"/>
    <property type="match status" value="1"/>
</dbReference>
<evidence type="ECO:0000256" key="6">
    <source>
        <dbReference type="ARBA" id="ARBA00022840"/>
    </source>
</evidence>
<gene>
    <name evidence="9" type="primary">ftsE</name>
    <name evidence="11" type="ORF">A3A77_03885</name>
</gene>
<dbReference type="GO" id="GO:0005886">
    <property type="term" value="C:plasma membrane"/>
    <property type="evidence" value="ECO:0007669"/>
    <property type="project" value="UniProtKB-SubCell"/>
</dbReference>
<keyword evidence="4 9" id="KW-0132">Cell division</keyword>
<evidence type="ECO:0000313" key="11">
    <source>
        <dbReference type="EMBL" id="OGY14087.1"/>
    </source>
</evidence>
<evidence type="ECO:0000256" key="3">
    <source>
        <dbReference type="ARBA" id="ARBA00022475"/>
    </source>
</evidence>
<comment type="function">
    <text evidence="9">Part of the ABC transporter FtsEX involved in cellular division.</text>
</comment>
<sequence length="224" mass="24673">MITFEKVVKKFGSTSALDEISFDIKEGEFVFLTGSSGAGKTTLVRLLLRELTPDSGKILIEDRDISTLKSCDIPHYRRKLGVVFQDFKLLLDRTVYENVALALEVTGEWENKSSSINDALEEVGLSQKANLFPRQLAGGEQQRAVIARALVTNPKLVLADEPTGNLDPATARQIVELLDKISKSGTTVLMATHNEILVNSLKRRVIKLKDGKVASDKVGAKYDE</sequence>
<keyword evidence="6 9" id="KW-0067">ATP-binding</keyword>
<dbReference type="PROSITE" id="PS50893">
    <property type="entry name" value="ABC_TRANSPORTER_2"/>
    <property type="match status" value="1"/>
</dbReference>
<name>A0A1G1VFI7_9BACT</name>
<dbReference type="PANTHER" id="PTHR24220:SF470">
    <property type="entry name" value="CELL DIVISION ATP-BINDING PROTEIN FTSE"/>
    <property type="match status" value="1"/>
</dbReference>
<evidence type="ECO:0000256" key="1">
    <source>
        <dbReference type="ARBA" id="ARBA00005417"/>
    </source>
</evidence>
<dbReference type="Gene3D" id="3.40.50.300">
    <property type="entry name" value="P-loop containing nucleotide triphosphate hydrolases"/>
    <property type="match status" value="1"/>
</dbReference>
<dbReference type="GO" id="GO:0005524">
    <property type="term" value="F:ATP binding"/>
    <property type="evidence" value="ECO:0007669"/>
    <property type="project" value="UniProtKB-UniRule"/>
</dbReference>
<evidence type="ECO:0000256" key="5">
    <source>
        <dbReference type="ARBA" id="ARBA00022741"/>
    </source>
</evidence>